<dbReference type="Pfam" id="PF18758">
    <property type="entry name" value="KDZ"/>
    <property type="match status" value="1"/>
</dbReference>
<name>A0AAD7GEX5_MYCRO</name>
<gene>
    <name evidence="1" type="ORF">B0H17DRAFT_935227</name>
</gene>
<sequence>WQEQMPRLIEAYLALKRNGPVDSTDERDMWHIEVIGLEGITTHPFVHSDNDSRTNEMLVRHGYIGASPEKVLLAFPIALLEVYRQIHRVCPRYSLGTLSRTLTNLAHLGIRHRLAEQLSTVYDAYLEIMWRVDVSVQCAMGREASWYMQNVCAPFLYKTRNETPLKFSWLGCMDRNNSLKLVDSTFRTGTIRLDSHSTVSSRWLSPEQVDIFKDEVAEAQKVSSKINDDPDSYDDLQPNGDVAWLNVNKLSGAEADELAKCLDTCVEWWKAAGPEARKKMFALFAISGIFLTVCRHGHVVVMCDMIRSSEL</sequence>
<feature type="non-terminal residue" evidence="1">
    <location>
        <position position="311"/>
    </location>
</feature>
<dbReference type="Proteomes" id="UP001221757">
    <property type="component" value="Unassembled WGS sequence"/>
</dbReference>
<protein>
    <submittedName>
        <fullName evidence="1">Uncharacterized protein</fullName>
    </submittedName>
</protein>
<dbReference type="InterPro" id="IPR040521">
    <property type="entry name" value="KDZ"/>
</dbReference>
<accession>A0AAD7GEX5</accession>
<reference evidence="1" key="1">
    <citation type="submission" date="2023-03" db="EMBL/GenBank/DDBJ databases">
        <title>Massive genome expansion in bonnet fungi (Mycena s.s.) driven by repeated elements and novel gene families across ecological guilds.</title>
        <authorList>
            <consortium name="Lawrence Berkeley National Laboratory"/>
            <person name="Harder C.B."/>
            <person name="Miyauchi S."/>
            <person name="Viragh M."/>
            <person name="Kuo A."/>
            <person name="Thoen E."/>
            <person name="Andreopoulos B."/>
            <person name="Lu D."/>
            <person name="Skrede I."/>
            <person name="Drula E."/>
            <person name="Henrissat B."/>
            <person name="Morin E."/>
            <person name="Kohler A."/>
            <person name="Barry K."/>
            <person name="LaButti K."/>
            <person name="Morin E."/>
            <person name="Salamov A."/>
            <person name="Lipzen A."/>
            <person name="Mereny Z."/>
            <person name="Hegedus B."/>
            <person name="Baldrian P."/>
            <person name="Stursova M."/>
            <person name="Weitz H."/>
            <person name="Taylor A."/>
            <person name="Grigoriev I.V."/>
            <person name="Nagy L.G."/>
            <person name="Martin F."/>
            <person name="Kauserud H."/>
        </authorList>
    </citation>
    <scope>NUCLEOTIDE SEQUENCE</scope>
    <source>
        <strain evidence="1">CBHHK067</strain>
    </source>
</reference>
<dbReference type="EMBL" id="JARKIE010000059">
    <property type="protein sequence ID" value="KAJ7691315.1"/>
    <property type="molecule type" value="Genomic_DNA"/>
</dbReference>
<evidence type="ECO:0000313" key="1">
    <source>
        <dbReference type="EMBL" id="KAJ7691315.1"/>
    </source>
</evidence>
<proteinExistence type="predicted"/>
<keyword evidence="2" id="KW-1185">Reference proteome</keyword>
<evidence type="ECO:0000313" key="2">
    <source>
        <dbReference type="Proteomes" id="UP001221757"/>
    </source>
</evidence>
<organism evidence="1 2">
    <name type="scientific">Mycena rosella</name>
    <name type="common">Pink bonnet</name>
    <name type="synonym">Agaricus rosellus</name>
    <dbReference type="NCBI Taxonomy" id="1033263"/>
    <lineage>
        <taxon>Eukaryota</taxon>
        <taxon>Fungi</taxon>
        <taxon>Dikarya</taxon>
        <taxon>Basidiomycota</taxon>
        <taxon>Agaricomycotina</taxon>
        <taxon>Agaricomycetes</taxon>
        <taxon>Agaricomycetidae</taxon>
        <taxon>Agaricales</taxon>
        <taxon>Marasmiineae</taxon>
        <taxon>Mycenaceae</taxon>
        <taxon>Mycena</taxon>
    </lineage>
</organism>
<dbReference type="AlphaFoldDB" id="A0AAD7GEX5"/>
<comment type="caution">
    <text evidence="1">The sequence shown here is derived from an EMBL/GenBank/DDBJ whole genome shotgun (WGS) entry which is preliminary data.</text>
</comment>